<reference evidence="1 3" key="1">
    <citation type="submission" date="2015-12" db="EMBL/GenBank/DDBJ databases">
        <title>Draft genome of the nematode, Onchocerca flexuosa.</title>
        <authorList>
            <person name="Mitreva M."/>
        </authorList>
    </citation>
    <scope>NUCLEOTIDE SEQUENCE [LARGE SCALE GENOMIC DNA]</scope>
    <source>
        <strain evidence="1">Red Deer</strain>
    </source>
</reference>
<accession>A0A183GZD2</accession>
<protein>
    <submittedName>
        <fullName evidence="4">Phosphorylase b kinase regulatory subunit</fullName>
    </submittedName>
</protein>
<dbReference type="EMBL" id="KZ269994">
    <property type="protein sequence ID" value="OZC09371.1"/>
    <property type="molecule type" value="Genomic_DNA"/>
</dbReference>
<organism evidence="4">
    <name type="scientific">Onchocerca flexuosa</name>
    <dbReference type="NCBI Taxonomy" id="387005"/>
    <lineage>
        <taxon>Eukaryota</taxon>
        <taxon>Metazoa</taxon>
        <taxon>Ecdysozoa</taxon>
        <taxon>Nematoda</taxon>
        <taxon>Chromadorea</taxon>
        <taxon>Rhabditida</taxon>
        <taxon>Spirurina</taxon>
        <taxon>Spiruromorpha</taxon>
        <taxon>Filarioidea</taxon>
        <taxon>Onchocercidae</taxon>
        <taxon>Onchocerca</taxon>
    </lineage>
</organism>
<evidence type="ECO:0000313" key="1">
    <source>
        <dbReference type="EMBL" id="OZC09370.1"/>
    </source>
</evidence>
<gene>
    <name evidence="1" type="ORF">X798_03530</name>
    <name evidence="2" type="ORF">X798_03531</name>
</gene>
<reference evidence="4" key="2">
    <citation type="submission" date="2016-06" db="UniProtKB">
        <authorList>
            <consortium name="WormBaseParasite"/>
        </authorList>
    </citation>
    <scope>IDENTIFICATION</scope>
</reference>
<evidence type="ECO:0000313" key="2">
    <source>
        <dbReference type="EMBL" id="OZC09371.1"/>
    </source>
</evidence>
<name>A0A183GZD2_9BILA</name>
<dbReference type="AlphaFoldDB" id="A0A183GZD2"/>
<dbReference type="EMBL" id="KZ269994">
    <property type="protein sequence ID" value="OZC09370.1"/>
    <property type="molecule type" value="Genomic_DNA"/>
</dbReference>
<proteinExistence type="predicted"/>
<evidence type="ECO:0000313" key="3">
    <source>
        <dbReference type="Proteomes" id="UP000242913"/>
    </source>
</evidence>
<dbReference type="WBParaSite" id="OFLC_0000059101-mRNA-1">
    <property type="protein sequence ID" value="OFLC_0000059101-mRNA-1"/>
    <property type="gene ID" value="OFLC_0000059101"/>
</dbReference>
<sequence>MALLAAIEINWTLDSLANDNDACGWMFVADAIRGHLAQQVLLKCVKDTSDRYNSLRGYGNCPFGLYPDIPDGSVGGREERNVEVYPTHIIISSYFFDMIIIQENVIREKNTMHRLRKTITEMMKIYTVP</sequence>
<evidence type="ECO:0000313" key="4">
    <source>
        <dbReference type="WBParaSite" id="OFLC_0000059101-mRNA-1"/>
    </source>
</evidence>
<keyword evidence="3" id="KW-1185">Reference proteome</keyword>
<dbReference type="Proteomes" id="UP000242913">
    <property type="component" value="Unassembled WGS sequence"/>
</dbReference>